<organism evidence="1 2">
    <name type="scientific">Ooceraea biroi</name>
    <name type="common">Clonal raider ant</name>
    <name type="synonym">Cerapachys biroi</name>
    <dbReference type="NCBI Taxonomy" id="2015173"/>
    <lineage>
        <taxon>Eukaryota</taxon>
        <taxon>Metazoa</taxon>
        <taxon>Ecdysozoa</taxon>
        <taxon>Arthropoda</taxon>
        <taxon>Hexapoda</taxon>
        <taxon>Insecta</taxon>
        <taxon>Pterygota</taxon>
        <taxon>Neoptera</taxon>
        <taxon>Endopterygota</taxon>
        <taxon>Hymenoptera</taxon>
        <taxon>Apocrita</taxon>
        <taxon>Aculeata</taxon>
        <taxon>Formicoidea</taxon>
        <taxon>Formicidae</taxon>
        <taxon>Dorylinae</taxon>
        <taxon>Ooceraea</taxon>
    </lineage>
</organism>
<accession>A0A026WPQ3</accession>
<dbReference type="EMBL" id="KK107138">
    <property type="protein sequence ID" value="EZA57963.1"/>
    <property type="molecule type" value="Genomic_DNA"/>
</dbReference>
<proteinExistence type="predicted"/>
<keyword evidence="2" id="KW-1185">Reference proteome</keyword>
<dbReference type="Proteomes" id="UP000053097">
    <property type="component" value="Unassembled WGS sequence"/>
</dbReference>
<protein>
    <submittedName>
        <fullName evidence="1">Uncharacterized protein</fullName>
    </submittedName>
</protein>
<name>A0A026WPQ3_OOCBI</name>
<gene>
    <name evidence="1" type="ORF">X777_01978</name>
</gene>
<reference evidence="1 2" key="1">
    <citation type="journal article" date="2014" name="Curr. Biol.">
        <title>The genome of the clonal raider ant Cerapachys biroi.</title>
        <authorList>
            <person name="Oxley P.R."/>
            <person name="Ji L."/>
            <person name="Fetter-Pruneda I."/>
            <person name="McKenzie S.K."/>
            <person name="Li C."/>
            <person name="Hu H."/>
            <person name="Zhang G."/>
            <person name="Kronauer D.J."/>
        </authorList>
    </citation>
    <scope>NUCLEOTIDE SEQUENCE [LARGE SCALE GENOMIC DNA]</scope>
</reference>
<evidence type="ECO:0000313" key="2">
    <source>
        <dbReference type="Proteomes" id="UP000053097"/>
    </source>
</evidence>
<dbReference type="AlphaFoldDB" id="A0A026WPQ3"/>
<sequence length="51" mass="5973">MMHCTQFITILLPELSRDGDNRVESPLKNRAYRESSAHKNQIKCITREEVL</sequence>
<evidence type="ECO:0000313" key="1">
    <source>
        <dbReference type="EMBL" id="EZA57963.1"/>
    </source>
</evidence>